<dbReference type="AlphaFoldDB" id="A0A222END6"/>
<accession>A0A222END6</accession>
<dbReference type="KEGG" id="scou:SCORR_v1c02270"/>
<proteinExistence type="predicted"/>
<sequence length="398" mass="45881">MNKFKLLYIIFLPITIFLSFFSSFIFIDNWTNQLYFLNALSDWSIKIVSVFQILMLFAIIINLIIWFVSLLVKEDKKLNYIRIISIAFILLAILLELFVITINQKDLFKLSFKIILNIVLSLLSLLSFISCLVFNIIYGVKGNVSTTKKGKVVITKQPFTKPTQEVVVEEETLTSHNLSNKDKEQLVEKSFTSTPNEETFNISDKLSELKHNLHNNVIPEGIENFIPKSKQVSQKIEEDTQDETNNTYFEPSNEEQNYDDFETTKTADLNPTTLVKENPNNAYTGPIDPYKQTIVPRRFEGVKSGKYSTPIGNIAALNMENKEPRKKPLYDESYQGKIFLGDSDRIWDALKKQATDVYKIKPRSNLRKDITETVVDPLNSVEKKNNDKKNVSTIDWDD</sequence>
<dbReference type="OrthoDB" id="387694at2"/>
<evidence type="ECO:0000313" key="3">
    <source>
        <dbReference type="Proteomes" id="UP000203229"/>
    </source>
</evidence>
<dbReference type="EMBL" id="CP022535">
    <property type="protein sequence ID" value="ASP28002.1"/>
    <property type="molecule type" value="Genomic_DNA"/>
</dbReference>
<keyword evidence="1" id="KW-0812">Transmembrane</keyword>
<organism evidence="2 3">
    <name type="scientific">Spiroplasma corruscae</name>
    <dbReference type="NCBI Taxonomy" id="216934"/>
    <lineage>
        <taxon>Bacteria</taxon>
        <taxon>Bacillati</taxon>
        <taxon>Mycoplasmatota</taxon>
        <taxon>Mollicutes</taxon>
        <taxon>Entomoplasmatales</taxon>
        <taxon>Spiroplasmataceae</taxon>
        <taxon>Spiroplasma</taxon>
    </lineage>
</organism>
<keyword evidence="1" id="KW-1133">Transmembrane helix</keyword>
<feature type="transmembrane region" description="Helical" evidence="1">
    <location>
        <begin position="80"/>
        <end position="102"/>
    </location>
</feature>
<feature type="transmembrane region" description="Helical" evidence="1">
    <location>
        <begin position="114"/>
        <end position="140"/>
    </location>
</feature>
<keyword evidence="1" id="KW-0472">Membrane</keyword>
<reference evidence="2 3" key="1">
    <citation type="submission" date="2017-07" db="EMBL/GenBank/DDBJ databases">
        <title>Complete genome sequence of Spiroplasma corruscae EC-1 (DSM 19793).</title>
        <authorList>
            <person name="Tsai Y.-M."/>
            <person name="Lo W.-S."/>
            <person name="Kuo C.-H."/>
        </authorList>
    </citation>
    <scope>NUCLEOTIDE SEQUENCE [LARGE SCALE GENOMIC DNA]</scope>
    <source>
        <strain evidence="2 3">EC-1</strain>
    </source>
</reference>
<dbReference type="RefSeq" id="WP_094048343.1">
    <property type="nucleotide sequence ID" value="NZ_CP022535.1"/>
</dbReference>
<name>A0A222END6_9MOLU</name>
<feature type="transmembrane region" description="Helical" evidence="1">
    <location>
        <begin position="47"/>
        <end position="68"/>
    </location>
</feature>
<gene>
    <name evidence="2" type="ORF">SCORR_v1c02270</name>
</gene>
<keyword evidence="3" id="KW-1185">Reference proteome</keyword>
<feature type="transmembrane region" description="Helical" evidence="1">
    <location>
        <begin position="7"/>
        <end position="27"/>
    </location>
</feature>
<evidence type="ECO:0000313" key="2">
    <source>
        <dbReference type="EMBL" id="ASP28002.1"/>
    </source>
</evidence>
<protein>
    <submittedName>
        <fullName evidence="2">Uncharacterized protein</fullName>
    </submittedName>
</protein>
<dbReference type="Proteomes" id="UP000203229">
    <property type="component" value="Chromosome"/>
</dbReference>
<evidence type="ECO:0000256" key="1">
    <source>
        <dbReference type="SAM" id="Phobius"/>
    </source>
</evidence>